<accession>A0AAN6I1T3</accession>
<comment type="similarity">
    <text evidence="1 4">Belongs to the inositol phosphokinase (IPK) family.</text>
</comment>
<gene>
    <name evidence="6" type="ORF">KL933_002338</name>
</gene>
<protein>
    <recommendedName>
        <fullName evidence="4">Kinase</fullName>
        <ecNumber evidence="4">2.7.-.-</ecNumber>
    </recommendedName>
</protein>
<dbReference type="InterPro" id="IPR038286">
    <property type="entry name" value="IPK_sf"/>
</dbReference>
<comment type="caution">
    <text evidence="6">The sequence shown here is derived from an EMBL/GenBank/DDBJ whole genome shotgun (WGS) entry which is preliminary data.</text>
</comment>
<dbReference type="GO" id="GO:0000824">
    <property type="term" value="F:inositol-1,4,5,6-tetrakisphosphate 3-kinase activity"/>
    <property type="evidence" value="ECO:0007669"/>
    <property type="project" value="TreeGrafter"/>
</dbReference>
<evidence type="ECO:0000256" key="1">
    <source>
        <dbReference type="ARBA" id="ARBA00007374"/>
    </source>
</evidence>
<name>A0AAN6I1T3_9ASCO</name>
<evidence type="ECO:0000256" key="4">
    <source>
        <dbReference type="RuleBase" id="RU363090"/>
    </source>
</evidence>
<evidence type="ECO:0000256" key="3">
    <source>
        <dbReference type="ARBA" id="ARBA00022777"/>
    </source>
</evidence>
<dbReference type="GO" id="GO:0046854">
    <property type="term" value="P:phosphatidylinositol phosphate biosynthetic process"/>
    <property type="evidence" value="ECO:0007669"/>
    <property type="project" value="TreeGrafter"/>
</dbReference>
<feature type="compositionally biased region" description="Basic and acidic residues" evidence="5">
    <location>
        <begin position="74"/>
        <end position="88"/>
    </location>
</feature>
<dbReference type="AlphaFoldDB" id="A0AAN6I1T3"/>
<sequence>MSFVPLEHKAAGHDGAMQSIDGSLFIKPTTTQELEFYTTTQAQMQNIDDDIELGSKLFHWMPVFYGTMSPGVSEELREKNPEASKEYQDSVVPQPESGQQYLVLENVVYGFKNPSVIDIKLGNVLYDENADKDKVERMRKVSNTTTSGSLHYRICGMKIVDSGKSLANIKGPDMKKTVRKDNGYLVFDNNFGKGLTPDTVKDALLLFFRANNLSPQRQAIVLENTIRRLQLLYNCLLDYEIRMVSASLLLVYENDEGRWEELDNQDILINEMEIDEESSAEDLPQALSLLRLIDFAHTKYTPGKGSDESILTGVKNLLELIQTV</sequence>
<dbReference type="Proteomes" id="UP000738402">
    <property type="component" value="Unassembled WGS sequence"/>
</dbReference>
<dbReference type="EMBL" id="JAHLUH010000005">
    <property type="protein sequence ID" value="KAG7728212.1"/>
    <property type="molecule type" value="Genomic_DNA"/>
</dbReference>
<dbReference type="GO" id="GO:0005737">
    <property type="term" value="C:cytoplasm"/>
    <property type="evidence" value="ECO:0007669"/>
    <property type="project" value="TreeGrafter"/>
</dbReference>
<evidence type="ECO:0000256" key="2">
    <source>
        <dbReference type="ARBA" id="ARBA00022679"/>
    </source>
</evidence>
<dbReference type="Pfam" id="PF03770">
    <property type="entry name" value="IPK"/>
    <property type="match status" value="1"/>
</dbReference>
<dbReference type="Gene3D" id="3.30.470.160">
    <property type="entry name" value="Inositol polyphosphate kinase"/>
    <property type="match status" value="1"/>
</dbReference>
<feature type="region of interest" description="Disordered" evidence="5">
    <location>
        <begin position="73"/>
        <end position="92"/>
    </location>
</feature>
<dbReference type="GO" id="GO:0008440">
    <property type="term" value="F:inositol-1,4,5-trisphosphate 3-kinase activity"/>
    <property type="evidence" value="ECO:0007669"/>
    <property type="project" value="TreeGrafter"/>
</dbReference>
<dbReference type="PANTHER" id="PTHR12400:SF103">
    <property type="entry name" value="INOSITOL POLYPHOSPHATE MULTIKINASE"/>
    <property type="match status" value="1"/>
</dbReference>
<dbReference type="SUPFAM" id="SSF56104">
    <property type="entry name" value="SAICAR synthase-like"/>
    <property type="match status" value="1"/>
</dbReference>
<dbReference type="InterPro" id="IPR005522">
    <property type="entry name" value="IPK"/>
</dbReference>
<keyword evidence="2 4" id="KW-0808">Transferase</keyword>
<dbReference type="PANTHER" id="PTHR12400">
    <property type="entry name" value="INOSITOL POLYPHOSPHATE KINASE"/>
    <property type="match status" value="1"/>
</dbReference>
<evidence type="ECO:0000313" key="6">
    <source>
        <dbReference type="EMBL" id="KAG7728212.1"/>
    </source>
</evidence>
<keyword evidence="3 4" id="KW-0418">Kinase</keyword>
<dbReference type="GO" id="GO:0032958">
    <property type="term" value="P:inositol phosphate biosynthetic process"/>
    <property type="evidence" value="ECO:0007669"/>
    <property type="project" value="InterPro"/>
</dbReference>
<proteinExistence type="inferred from homology"/>
<reference evidence="6" key="1">
    <citation type="journal article" date="2021" name="G3 (Bethesda)">
        <title>Genomic diversity, chromosomal rearrangements, and interspecies hybridization in the ogataea polymorpha species complex.</title>
        <authorList>
            <person name="Hanson S.J."/>
            <person name="Cinneide E.O."/>
            <person name="Salzberg L.I."/>
            <person name="Wolfe K.H."/>
            <person name="McGowan J."/>
            <person name="Fitzpatrick D.A."/>
            <person name="Matlin K."/>
        </authorList>
    </citation>
    <scope>NUCLEOTIDE SEQUENCE</scope>
    <source>
        <strain evidence="6">83-405-1</strain>
    </source>
</reference>
<dbReference type="GO" id="GO:0005634">
    <property type="term" value="C:nucleus"/>
    <property type="evidence" value="ECO:0007669"/>
    <property type="project" value="TreeGrafter"/>
</dbReference>
<evidence type="ECO:0000256" key="5">
    <source>
        <dbReference type="SAM" id="MobiDB-lite"/>
    </source>
</evidence>
<dbReference type="EC" id="2.7.-.-" evidence="4"/>
<evidence type="ECO:0000313" key="7">
    <source>
        <dbReference type="Proteomes" id="UP000738402"/>
    </source>
</evidence>
<organism evidence="6 7">
    <name type="scientific">Ogataea haglerorum</name>
    <dbReference type="NCBI Taxonomy" id="1937702"/>
    <lineage>
        <taxon>Eukaryota</taxon>
        <taxon>Fungi</taxon>
        <taxon>Dikarya</taxon>
        <taxon>Ascomycota</taxon>
        <taxon>Saccharomycotina</taxon>
        <taxon>Pichiomycetes</taxon>
        <taxon>Pichiales</taxon>
        <taxon>Pichiaceae</taxon>
        <taxon>Ogataea</taxon>
    </lineage>
</organism>